<dbReference type="GO" id="GO:0009279">
    <property type="term" value="C:cell outer membrane"/>
    <property type="evidence" value="ECO:0007669"/>
    <property type="project" value="InterPro"/>
</dbReference>
<dbReference type="Proteomes" id="UP000254343">
    <property type="component" value="Unassembled WGS sequence"/>
</dbReference>
<name>A0A380W4M0_AFIFE</name>
<dbReference type="AlphaFoldDB" id="A0A380W4M0"/>
<keyword evidence="1" id="KW-0732">Signal</keyword>
<dbReference type="InterPro" id="IPR036777">
    <property type="entry name" value="Channel_Tsx-like_sf"/>
</dbReference>
<organism evidence="2 3">
    <name type="scientific">Afipia felis</name>
    <name type="common">Cat scratch disease bacillus</name>
    <dbReference type="NCBI Taxonomy" id="1035"/>
    <lineage>
        <taxon>Bacteria</taxon>
        <taxon>Pseudomonadati</taxon>
        <taxon>Pseudomonadota</taxon>
        <taxon>Alphaproteobacteria</taxon>
        <taxon>Hyphomicrobiales</taxon>
        <taxon>Nitrobacteraceae</taxon>
        <taxon>Afipia</taxon>
    </lineage>
</organism>
<accession>A0A380W4M0</accession>
<protein>
    <submittedName>
        <fullName evidence="2">Uncharacterized protein</fullName>
    </submittedName>
</protein>
<dbReference type="EMBL" id="UIGB01000001">
    <property type="protein sequence ID" value="SUU83911.1"/>
    <property type="molecule type" value="Genomic_DNA"/>
</dbReference>
<dbReference type="OrthoDB" id="104801at2"/>
<feature type="signal peptide" evidence="1">
    <location>
        <begin position="1"/>
        <end position="21"/>
    </location>
</feature>
<dbReference type="Gene3D" id="2.40.230.20">
    <property type="entry name" value="Nucleoside-specific channel-forming protein, Tsx-like"/>
    <property type="match status" value="1"/>
</dbReference>
<evidence type="ECO:0000313" key="3">
    <source>
        <dbReference type="Proteomes" id="UP000254343"/>
    </source>
</evidence>
<evidence type="ECO:0000313" key="2">
    <source>
        <dbReference type="EMBL" id="SUU83911.1"/>
    </source>
</evidence>
<dbReference type="RefSeq" id="WP_002718690.1">
    <property type="nucleotide sequence ID" value="NZ_UFSI01000001.1"/>
</dbReference>
<sequence length="355" mass="38718">MTYRRALFAAGAICVSSLSFATHTFAADTDPPAKAPKAAPDTPFFYVVDNRLSYSYLFNATGPGSYVVRPDGSIGGTTHKHVVSFTHFDAWQYGTNFISIDLNQSGQNDPANGCAFAAAGGFIPGCAGATELYGVQRSTFGLNQIFDTKAFTYGPLRNVSLEIGTNFGTKNQTYAPATKSLLAGVMFAFDLPYKGYFNISPMLYKHFDHNSFMQTGGAFGGGSSPTGNNEYKATWALEILYYMDLGFLPENIRYFSISGNATWYGKKGNENEPLQTGTPTAVELFSQPIRLTFDAGSAFMGKKYAHEVDVWVAWRHWENKFGLDAKRSAVCNISPGVSNHTCSEDSLHTGITLKF</sequence>
<gene>
    <name evidence="2" type="ORF">NCTC12722_01090</name>
</gene>
<evidence type="ECO:0000256" key="1">
    <source>
        <dbReference type="SAM" id="SignalP"/>
    </source>
</evidence>
<dbReference type="SUPFAM" id="SSF111364">
    <property type="entry name" value="Tsx-like channel"/>
    <property type="match status" value="1"/>
</dbReference>
<reference evidence="2 3" key="1">
    <citation type="submission" date="2018-06" db="EMBL/GenBank/DDBJ databases">
        <authorList>
            <consortium name="Pathogen Informatics"/>
            <person name="Doyle S."/>
        </authorList>
    </citation>
    <scope>NUCLEOTIDE SEQUENCE [LARGE SCALE GENOMIC DNA]</scope>
    <source>
        <strain evidence="2 3">NCTC12722</strain>
    </source>
</reference>
<feature type="chain" id="PRO_5016665663" evidence="1">
    <location>
        <begin position="22"/>
        <end position="355"/>
    </location>
</feature>
<proteinExistence type="predicted"/>